<reference evidence="1 2" key="1">
    <citation type="submission" date="2010-11" db="EMBL/GenBank/DDBJ databases">
        <title>Complete sequence of Halanaerobium sp. sapolanicus.</title>
        <authorList>
            <consortium name="US DOE Joint Genome Institute"/>
            <person name="Lucas S."/>
            <person name="Copeland A."/>
            <person name="Lapidus A."/>
            <person name="Cheng J.-F."/>
            <person name="Bruce D."/>
            <person name="Goodwin L."/>
            <person name="Pitluck S."/>
            <person name="Davenport K."/>
            <person name="Detter J.C."/>
            <person name="Han C."/>
            <person name="Tapia R."/>
            <person name="Land M."/>
            <person name="Hauser L."/>
            <person name="Jeffries C."/>
            <person name="Kyrpides N."/>
            <person name="Ivanova N."/>
            <person name="Mikhailova N."/>
            <person name="Begemann M.B."/>
            <person name="Mormile M.R."/>
            <person name="Wall J.D."/>
            <person name="Elias D.A."/>
            <person name="Woyke T."/>
        </authorList>
    </citation>
    <scope>NUCLEOTIDE SEQUENCE [LARGE SCALE GENOMIC DNA]</scope>
    <source>
        <strain evidence="2">sapolanicus</strain>
    </source>
</reference>
<organism evidence="1 2">
    <name type="scientific">Halanaerobium hydrogeniformans</name>
    <name type="common">Halanaerobium sp. (strain sapolanicus)</name>
    <dbReference type="NCBI Taxonomy" id="656519"/>
    <lineage>
        <taxon>Bacteria</taxon>
        <taxon>Bacillati</taxon>
        <taxon>Bacillota</taxon>
        <taxon>Clostridia</taxon>
        <taxon>Halanaerobiales</taxon>
        <taxon>Halanaerobiaceae</taxon>
        <taxon>Halanaerobium</taxon>
    </lineage>
</organism>
<dbReference type="EMBL" id="CP002304">
    <property type="protein sequence ID" value="ADQ13934.1"/>
    <property type="molecule type" value="Genomic_DNA"/>
</dbReference>
<evidence type="ECO:0000313" key="2">
    <source>
        <dbReference type="Proteomes" id="UP000007434"/>
    </source>
</evidence>
<accession>E4RPQ0</accession>
<gene>
    <name evidence="1" type="ordered locus">Halsa_0461</name>
</gene>
<dbReference type="Proteomes" id="UP000007434">
    <property type="component" value="Chromosome"/>
</dbReference>
<name>E4RPQ0_HALHG</name>
<dbReference type="STRING" id="656519.Halsa_0461"/>
<protein>
    <submittedName>
        <fullName evidence="1">Uncharacterized protein</fullName>
    </submittedName>
</protein>
<evidence type="ECO:0000313" key="1">
    <source>
        <dbReference type="EMBL" id="ADQ13934.1"/>
    </source>
</evidence>
<dbReference type="AlphaFoldDB" id="E4RPQ0"/>
<dbReference type="HOGENOM" id="CLU_3234351_0_0_9"/>
<reference evidence="1 2" key="2">
    <citation type="journal article" date="2011" name="J. Bacteriol.">
        <title>Complete Genome Sequence of the Haloalkaliphilic, Hydrogen Producing Halanaerobium hydrogenoformans.</title>
        <authorList>
            <person name="Brown S.D."/>
            <person name="Begemann M.B."/>
            <person name="Mormile M.R."/>
            <person name="Wall J.D."/>
            <person name="Han C.S."/>
            <person name="Goodwin L.A."/>
            <person name="Pitluck S."/>
            <person name="Land M.L."/>
            <person name="Hauser L.J."/>
            <person name="Elias D.A."/>
        </authorList>
    </citation>
    <scope>NUCLEOTIDE SEQUENCE [LARGE SCALE GENOMIC DNA]</scope>
    <source>
        <strain evidence="2">sapolanicus</strain>
    </source>
</reference>
<dbReference type="KEGG" id="has:Halsa_0461"/>
<sequence>MRDMDYGVWFTNIQSNENLRNKIIESNILDEIKENKVRFKTFE</sequence>
<proteinExistence type="predicted"/>
<keyword evidence="2" id="KW-1185">Reference proteome</keyword>